<proteinExistence type="inferred from homology"/>
<dbReference type="PANTHER" id="PTHR10177">
    <property type="entry name" value="CYCLINS"/>
    <property type="match status" value="1"/>
</dbReference>
<evidence type="ECO:0000313" key="8">
    <source>
        <dbReference type="EMBL" id="OMJ84746.1"/>
    </source>
</evidence>
<feature type="domain" description="Cyclin C-terminal" evidence="7">
    <location>
        <begin position="190"/>
        <end position="307"/>
    </location>
</feature>
<dbReference type="Pfam" id="PF02984">
    <property type="entry name" value="Cyclin_C"/>
    <property type="match status" value="1"/>
</dbReference>
<dbReference type="InterPro" id="IPR036915">
    <property type="entry name" value="Cyclin-like_sf"/>
</dbReference>
<dbReference type="InterPro" id="IPR048258">
    <property type="entry name" value="Cyclins_cyclin-box"/>
</dbReference>
<name>A0A1R2C6W2_9CILI</name>
<dbReference type="OrthoDB" id="5590282at2759"/>
<dbReference type="InterPro" id="IPR039361">
    <property type="entry name" value="Cyclin"/>
</dbReference>
<dbReference type="InterPro" id="IPR006671">
    <property type="entry name" value="Cyclin_N"/>
</dbReference>
<feature type="region of interest" description="Disordered" evidence="5">
    <location>
        <begin position="1"/>
        <end position="23"/>
    </location>
</feature>
<dbReference type="Proteomes" id="UP000187209">
    <property type="component" value="Unassembled WGS sequence"/>
</dbReference>
<keyword evidence="3" id="KW-0131">Cell cycle</keyword>
<dbReference type="GO" id="GO:0044772">
    <property type="term" value="P:mitotic cell cycle phase transition"/>
    <property type="evidence" value="ECO:0007669"/>
    <property type="project" value="InterPro"/>
</dbReference>
<comment type="similarity">
    <text evidence="4">Belongs to the cyclin family.</text>
</comment>
<feature type="compositionally biased region" description="Acidic residues" evidence="5">
    <location>
        <begin position="1"/>
        <end position="10"/>
    </location>
</feature>
<protein>
    <submittedName>
        <fullName evidence="8">Uncharacterized protein</fullName>
    </submittedName>
</protein>
<organism evidence="8 9">
    <name type="scientific">Stentor coeruleus</name>
    <dbReference type="NCBI Taxonomy" id="5963"/>
    <lineage>
        <taxon>Eukaryota</taxon>
        <taxon>Sar</taxon>
        <taxon>Alveolata</taxon>
        <taxon>Ciliophora</taxon>
        <taxon>Postciliodesmatophora</taxon>
        <taxon>Heterotrichea</taxon>
        <taxon>Heterotrichida</taxon>
        <taxon>Stentoridae</taxon>
        <taxon>Stentor</taxon>
    </lineage>
</organism>
<evidence type="ECO:0000256" key="5">
    <source>
        <dbReference type="SAM" id="MobiDB-lite"/>
    </source>
</evidence>
<evidence type="ECO:0000256" key="2">
    <source>
        <dbReference type="ARBA" id="ARBA00023127"/>
    </source>
</evidence>
<dbReference type="CDD" id="cd20507">
    <property type="entry name" value="CYCLIN_CCNB1-like_rpt1"/>
    <property type="match status" value="1"/>
</dbReference>
<dbReference type="InterPro" id="IPR046965">
    <property type="entry name" value="Cyclin_A/B-like"/>
</dbReference>
<evidence type="ECO:0000256" key="3">
    <source>
        <dbReference type="ARBA" id="ARBA00023306"/>
    </source>
</evidence>
<dbReference type="Pfam" id="PF00134">
    <property type="entry name" value="Cyclin_N"/>
    <property type="match status" value="1"/>
</dbReference>
<dbReference type="AlphaFoldDB" id="A0A1R2C6W2"/>
<dbReference type="PIRSF" id="PIRSF001771">
    <property type="entry name" value="Cyclin_A_B_D_E"/>
    <property type="match status" value="1"/>
</dbReference>
<gene>
    <name evidence="8" type="ORF">SteCoe_14065</name>
</gene>
<reference evidence="8 9" key="1">
    <citation type="submission" date="2016-11" db="EMBL/GenBank/DDBJ databases">
        <title>The macronuclear genome of Stentor coeruleus: a giant cell with tiny introns.</title>
        <authorList>
            <person name="Slabodnick M."/>
            <person name="Ruby J.G."/>
            <person name="Reiff S.B."/>
            <person name="Swart E.C."/>
            <person name="Gosai S."/>
            <person name="Prabakaran S."/>
            <person name="Witkowska E."/>
            <person name="Larue G.E."/>
            <person name="Fisher S."/>
            <person name="Freeman R.M."/>
            <person name="Gunawardena J."/>
            <person name="Chu W."/>
            <person name="Stover N.A."/>
            <person name="Gregory B.D."/>
            <person name="Nowacki M."/>
            <person name="Derisi J."/>
            <person name="Roy S.W."/>
            <person name="Marshall W.F."/>
            <person name="Sood P."/>
        </authorList>
    </citation>
    <scope>NUCLEOTIDE SEQUENCE [LARGE SCALE GENOMIC DNA]</scope>
    <source>
        <strain evidence="8">WM001</strain>
    </source>
</reference>
<sequence>MRKVDYEDENSLNTQIKRPRTFTPLQNRPPLRVVSASSRPNTEEVDLLDGVNPKAIGYYAGEIFENMLKSEPLTLPESNYMTEQPDINYKMRAILIDWLVSVHGKFRLMPETLFLCVNLIDRYLSLKEIERKYLQLVGVCALMVACKYEEIHPPRVKDFVYITDRAYTAEQLMKMEVDMLDTLKFNITVPSVLRFYERWVKVTGIGEKVACLGKYLCELALVEYHMLRYKSSLLAVAAVYLAMKIVKIDSGSCGKMFKLAKYADAEVKGCARDLLCLFQSAQSHTLTCVREKYLKKENFEAAKIKIS</sequence>
<dbReference type="SMART" id="SM01332">
    <property type="entry name" value="Cyclin_C"/>
    <property type="match status" value="1"/>
</dbReference>
<dbReference type="SUPFAM" id="SSF47954">
    <property type="entry name" value="Cyclin-like"/>
    <property type="match status" value="2"/>
</dbReference>
<evidence type="ECO:0000313" key="9">
    <source>
        <dbReference type="Proteomes" id="UP000187209"/>
    </source>
</evidence>
<dbReference type="InterPro" id="IPR004367">
    <property type="entry name" value="Cyclin_C-dom"/>
</dbReference>
<keyword evidence="2 4" id="KW-0195">Cyclin</keyword>
<comment type="caution">
    <text evidence="8">The sequence shown here is derived from an EMBL/GenBank/DDBJ whole genome shotgun (WGS) entry which is preliminary data.</text>
</comment>
<dbReference type="PROSITE" id="PS00292">
    <property type="entry name" value="CYCLINS"/>
    <property type="match status" value="1"/>
</dbReference>
<dbReference type="GO" id="GO:0016538">
    <property type="term" value="F:cyclin-dependent protein serine/threonine kinase regulator activity"/>
    <property type="evidence" value="ECO:0007669"/>
    <property type="project" value="InterPro"/>
</dbReference>
<dbReference type="GO" id="GO:0051301">
    <property type="term" value="P:cell division"/>
    <property type="evidence" value="ECO:0007669"/>
    <property type="project" value="UniProtKB-KW"/>
</dbReference>
<dbReference type="InterPro" id="IPR013763">
    <property type="entry name" value="Cyclin-like_dom"/>
</dbReference>
<dbReference type="Gene3D" id="1.10.472.10">
    <property type="entry name" value="Cyclin-like"/>
    <property type="match status" value="2"/>
</dbReference>
<dbReference type="CDD" id="cd20537">
    <property type="entry name" value="CYCLIN_CCNO-like_rpt2"/>
    <property type="match status" value="1"/>
</dbReference>
<evidence type="ECO:0000256" key="1">
    <source>
        <dbReference type="ARBA" id="ARBA00022618"/>
    </source>
</evidence>
<evidence type="ECO:0000256" key="4">
    <source>
        <dbReference type="RuleBase" id="RU000383"/>
    </source>
</evidence>
<feature type="domain" description="Cyclin-like" evidence="6">
    <location>
        <begin position="194"/>
        <end position="276"/>
    </location>
</feature>
<keyword evidence="9" id="KW-1185">Reference proteome</keyword>
<feature type="domain" description="Cyclin-like" evidence="6">
    <location>
        <begin position="97"/>
        <end position="181"/>
    </location>
</feature>
<evidence type="ECO:0000259" key="7">
    <source>
        <dbReference type="SMART" id="SM01332"/>
    </source>
</evidence>
<dbReference type="FunFam" id="1.10.472.10:FF:000001">
    <property type="entry name" value="G2/mitotic-specific cyclin"/>
    <property type="match status" value="1"/>
</dbReference>
<evidence type="ECO:0000259" key="6">
    <source>
        <dbReference type="SMART" id="SM00385"/>
    </source>
</evidence>
<accession>A0A1R2C6W2</accession>
<keyword evidence="1" id="KW-0132">Cell division</keyword>
<dbReference type="SMART" id="SM00385">
    <property type="entry name" value="CYCLIN"/>
    <property type="match status" value="2"/>
</dbReference>
<dbReference type="EMBL" id="MPUH01000259">
    <property type="protein sequence ID" value="OMJ84746.1"/>
    <property type="molecule type" value="Genomic_DNA"/>
</dbReference>